<proteinExistence type="predicted"/>
<gene>
    <name evidence="2" type="ORF">IAB28_06180</name>
</gene>
<reference evidence="2" key="1">
    <citation type="submission" date="2020-10" db="EMBL/GenBank/DDBJ databases">
        <authorList>
            <person name="Gilroy R."/>
        </authorList>
    </citation>
    <scope>NUCLEOTIDE SEQUENCE</scope>
    <source>
        <strain evidence="2">CHK180-2868</strain>
    </source>
</reference>
<sequence length="57" mass="6704">MGRGIRRERKLPMSRGSRREKKLSEDVSKSGRRRGHPAVETNLARRWMEPKICRKGD</sequence>
<comment type="caution">
    <text evidence="2">The sequence shown here is derived from an EMBL/GenBank/DDBJ whole genome shotgun (WGS) entry which is preliminary data.</text>
</comment>
<dbReference type="Proteomes" id="UP000824250">
    <property type="component" value="Unassembled WGS sequence"/>
</dbReference>
<dbReference type="AlphaFoldDB" id="A0A9D1D5A0"/>
<name>A0A9D1D5A0_9FIRM</name>
<reference evidence="2" key="2">
    <citation type="journal article" date="2021" name="PeerJ">
        <title>Extensive microbial diversity within the chicken gut microbiome revealed by metagenomics and culture.</title>
        <authorList>
            <person name="Gilroy R."/>
            <person name="Ravi A."/>
            <person name="Getino M."/>
            <person name="Pursley I."/>
            <person name="Horton D.L."/>
            <person name="Alikhan N.F."/>
            <person name="Baker D."/>
            <person name="Gharbi K."/>
            <person name="Hall N."/>
            <person name="Watson M."/>
            <person name="Adriaenssens E.M."/>
            <person name="Foster-Nyarko E."/>
            <person name="Jarju S."/>
            <person name="Secka A."/>
            <person name="Antonio M."/>
            <person name="Oren A."/>
            <person name="Chaudhuri R.R."/>
            <person name="La Ragione R."/>
            <person name="Hildebrand F."/>
            <person name="Pallen M.J."/>
        </authorList>
    </citation>
    <scope>NUCLEOTIDE SEQUENCE</scope>
    <source>
        <strain evidence="2">CHK180-2868</strain>
    </source>
</reference>
<protein>
    <submittedName>
        <fullName evidence="2">Uncharacterized protein</fullName>
    </submittedName>
</protein>
<evidence type="ECO:0000313" key="2">
    <source>
        <dbReference type="EMBL" id="HIR05537.1"/>
    </source>
</evidence>
<dbReference type="EMBL" id="DVGC01000033">
    <property type="protein sequence ID" value="HIR05537.1"/>
    <property type="molecule type" value="Genomic_DNA"/>
</dbReference>
<feature type="region of interest" description="Disordered" evidence="1">
    <location>
        <begin position="1"/>
        <end position="43"/>
    </location>
</feature>
<organism evidence="2 3">
    <name type="scientific">Candidatus Copromonas faecavium</name>
    <name type="common">nom. illeg.</name>
    <dbReference type="NCBI Taxonomy" id="2840740"/>
    <lineage>
        <taxon>Bacteria</taxon>
        <taxon>Bacillati</taxon>
        <taxon>Bacillota</taxon>
        <taxon>Clostridia</taxon>
        <taxon>Lachnospirales</taxon>
        <taxon>Lachnospiraceae</taxon>
        <taxon>Candidatus Copromonas (nom. illeg.)</taxon>
    </lineage>
</organism>
<evidence type="ECO:0000313" key="3">
    <source>
        <dbReference type="Proteomes" id="UP000824250"/>
    </source>
</evidence>
<accession>A0A9D1D5A0</accession>
<evidence type="ECO:0000256" key="1">
    <source>
        <dbReference type="SAM" id="MobiDB-lite"/>
    </source>
</evidence>